<dbReference type="Proteomes" id="UP000683925">
    <property type="component" value="Unassembled WGS sequence"/>
</dbReference>
<keyword evidence="2" id="KW-1185">Reference proteome</keyword>
<evidence type="ECO:0000313" key="1">
    <source>
        <dbReference type="EMBL" id="CAD8211318.1"/>
    </source>
</evidence>
<comment type="caution">
    <text evidence="1">The sequence shown here is derived from an EMBL/GenBank/DDBJ whole genome shotgun (WGS) entry which is preliminary data.</text>
</comment>
<protein>
    <submittedName>
        <fullName evidence="1">Uncharacterized protein</fullName>
    </submittedName>
</protein>
<reference evidence="1" key="1">
    <citation type="submission" date="2021-01" db="EMBL/GenBank/DDBJ databases">
        <authorList>
            <consortium name="Genoscope - CEA"/>
            <person name="William W."/>
        </authorList>
    </citation>
    <scope>NUCLEOTIDE SEQUENCE</scope>
</reference>
<dbReference type="AlphaFoldDB" id="A0A8S1YDR2"/>
<gene>
    <name evidence="1" type="ORF">POCTA_138.1.T1540005</name>
</gene>
<dbReference type="EMBL" id="CAJJDP010000156">
    <property type="protein sequence ID" value="CAD8211318.1"/>
    <property type="molecule type" value="Genomic_DNA"/>
</dbReference>
<organism evidence="1 2">
    <name type="scientific">Paramecium octaurelia</name>
    <dbReference type="NCBI Taxonomy" id="43137"/>
    <lineage>
        <taxon>Eukaryota</taxon>
        <taxon>Sar</taxon>
        <taxon>Alveolata</taxon>
        <taxon>Ciliophora</taxon>
        <taxon>Intramacronucleata</taxon>
        <taxon>Oligohymenophorea</taxon>
        <taxon>Peniculida</taxon>
        <taxon>Parameciidae</taxon>
        <taxon>Paramecium</taxon>
    </lineage>
</organism>
<proteinExistence type="predicted"/>
<evidence type="ECO:0000313" key="2">
    <source>
        <dbReference type="Proteomes" id="UP000683925"/>
    </source>
</evidence>
<name>A0A8S1YDR2_PAROT</name>
<accession>A0A8S1YDR2</accession>
<sequence length="91" mass="10708">MIQQLSIILVNQLYRRNMVKYCHKSAFYEKVNYRSRKQNLINILEAIASQVKRRNPSGKSHSYLELTVTTSKQIGYILIHQFISQNNSDSF</sequence>